<dbReference type="Proteomes" id="UP001165083">
    <property type="component" value="Unassembled WGS sequence"/>
</dbReference>
<dbReference type="OrthoDB" id="125982at2759"/>
<dbReference type="AlphaFoldDB" id="A0A9W6UCT1"/>
<dbReference type="InterPro" id="IPR001584">
    <property type="entry name" value="Integrase_cat-core"/>
</dbReference>
<organism evidence="3 4">
    <name type="scientific">Phytophthora lilii</name>
    <dbReference type="NCBI Taxonomy" id="2077276"/>
    <lineage>
        <taxon>Eukaryota</taxon>
        <taxon>Sar</taxon>
        <taxon>Stramenopiles</taxon>
        <taxon>Oomycota</taxon>
        <taxon>Peronosporomycetes</taxon>
        <taxon>Peronosporales</taxon>
        <taxon>Peronosporaceae</taxon>
        <taxon>Phytophthora</taxon>
    </lineage>
</organism>
<accession>A0A9W6UCT1</accession>
<dbReference type="SUPFAM" id="SSF53098">
    <property type="entry name" value="Ribonuclease H-like"/>
    <property type="match status" value="2"/>
</dbReference>
<dbReference type="InterPro" id="IPR036397">
    <property type="entry name" value="RNaseH_sf"/>
</dbReference>
<dbReference type="Gene3D" id="1.10.340.70">
    <property type="match status" value="1"/>
</dbReference>
<dbReference type="GO" id="GO:0003676">
    <property type="term" value="F:nucleic acid binding"/>
    <property type="evidence" value="ECO:0007669"/>
    <property type="project" value="InterPro"/>
</dbReference>
<proteinExistence type="predicted"/>
<dbReference type="GO" id="GO:0004523">
    <property type="term" value="F:RNA-DNA hybrid ribonuclease activity"/>
    <property type="evidence" value="ECO:0007669"/>
    <property type="project" value="InterPro"/>
</dbReference>
<dbReference type="PROSITE" id="PS50994">
    <property type="entry name" value="INTEGRASE"/>
    <property type="match status" value="1"/>
</dbReference>
<keyword evidence="4" id="KW-1185">Reference proteome</keyword>
<dbReference type="Pfam" id="PF17921">
    <property type="entry name" value="Integrase_H2C2"/>
    <property type="match status" value="1"/>
</dbReference>
<dbReference type="EMBL" id="BSXW01000859">
    <property type="protein sequence ID" value="GMF30728.1"/>
    <property type="molecule type" value="Genomic_DNA"/>
</dbReference>
<dbReference type="GO" id="GO:0015074">
    <property type="term" value="P:DNA integration"/>
    <property type="evidence" value="ECO:0007669"/>
    <property type="project" value="InterPro"/>
</dbReference>
<dbReference type="FunFam" id="1.10.340.70:FF:000001">
    <property type="entry name" value="Retrovirus-related Pol polyprotein from transposon gypsy-like Protein"/>
    <property type="match status" value="1"/>
</dbReference>
<sequence>MARRKTEKYGGYGSCSWIVWLLPEWKIVIAASAYLEKTTVNIAEYTGMNNGVLTAIDHGAEDLVVVGDSRRAIQQSLGVIACRKESLMTQLSRHKEITARLRSVKYLHVVREYNAVTDSLASEALESKMSKVILNESRKNELCELNRISEVIYETPVDQGEVKILDPRGPIQHSALNDSATVSVMTRRQGRPNKKQVQFTDKPPDNLKDVPKPLPTTPKADDVDPVAIQAERRSRIAKAQDEKLRWSNLKLFLRGEVEKPGYKAARDALKIADKFVLPDDGVLQYVGASRRETRENQDETHLRLVVPTTMIQEVLQSCHDSLEGGHQGVVRTYQRVKKDYYLFGLYMDVEKHVKSCPDCSSSKSRPYLRGYSPGNVLAERPFRIVSMDFVIPLPKSQRGSTALLLFQCSFTGFVIAKAMCDTSAFMVAQGFEECVYRRFGALSLIRHDRDPRFMSEVFQAFAEMMQSGSRATLSYRPQAYGQQKGW</sequence>
<evidence type="ECO:0000313" key="4">
    <source>
        <dbReference type="Proteomes" id="UP001165083"/>
    </source>
</evidence>
<dbReference type="InterPro" id="IPR012337">
    <property type="entry name" value="RNaseH-like_sf"/>
</dbReference>
<dbReference type="InterPro" id="IPR041588">
    <property type="entry name" value="Integrase_H2C2"/>
</dbReference>
<dbReference type="Gene3D" id="3.30.420.10">
    <property type="entry name" value="Ribonuclease H-like superfamily/Ribonuclease H"/>
    <property type="match status" value="2"/>
</dbReference>
<evidence type="ECO:0000259" key="2">
    <source>
        <dbReference type="PROSITE" id="PS50994"/>
    </source>
</evidence>
<dbReference type="Pfam" id="PF13456">
    <property type="entry name" value="RVT_3"/>
    <property type="match status" value="1"/>
</dbReference>
<dbReference type="InterPro" id="IPR002156">
    <property type="entry name" value="RNaseH_domain"/>
</dbReference>
<evidence type="ECO:0000313" key="3">
    <source>
        <dbReference type="EMBL" id="GMF30728.1"/>
    </source>
</evidence>
<feature type="region of interest" description="Disordered" evidence="1">
    <location>
        <begin position="186"/>
        <end position="221"/>
    </location>
</feature>
<reference evidence="3" key="1">
    <citation type="submission" date="2023-04" db="EMBL/GenBank/DDBJ databases">
        <title>Phytophthora lilii NBRC 32176.</title>
        <authorList>
            <person name="Ichikawa N."/>
            <person name="Sato H."/>
            <person name="Tonouchi N."/>
        </authorList>
    </citation>
    <scope>NUCLEOTIDE SEQUENCE</scope>
    <source>
        <strain evidence="3">NBRC 32176</strain>
    </source>
</reference>
<dbReference type="PANTHER" id="PTHR37984:SF5">
    <property type="entry name" value="PROTEIN NYNRIN-LIKE"/>
    <property type="match status" value="1"/>
</dbReference>
<protein>
    <submittedName>
        <fullName evidence="3">Unnamed protein product</fullName>
    </submittedName>
</protein>
<dbReference type="InterPro" id="IPR050951">
    <property type="entry name" value="Retrovirus_Pol_polyprotein"/>
</dbReference>
<feature type="compositionally biased region" description="Basic and acidic residues" evidence="1">
    <location>
        <begin position="202"/>
        <end position="211"/>
    </location>
</feature>
<comment type="caution">
    <text evidence="3">The sequence shown here is derived from an EMBL/GenBank/DDBJ whole genome shotgun (WGS) entry which is preliminary data.</text>
</comment>
<gene>
    <name evidence="3" type="ORF">Plil01_001313900</name>
</gene>
<evidence type="ECO:0000256" key="1">
    <source>
        <dbReference type="SAM" id="MobiDB-lite"/>
    </source>
</evidence>
<feature type="domain" description="Integrase catalytic" evidence="2">
    <location>
        <begin position="377"/>
        <end position="486"/>
    </location>
</feature>
<dbReference type="PANTHER" id="PTHR37984">
    <property type="entry name" value="PROTEIN CBG26694"/>
    <property type="match status" value="1"/>
</dbReference>
<name>A0A9W6UCT1_9STRA</name>